<protein>
    <submittedName>
        <fullName evidence="1">Uncharacterized protein</fullName>
    </submittedName>
</protein>
<dbReference type="RefSeq" id="WP_093273792.1">
    <property type="nucleotide sequence ID" value="NZ_FNOK01000044.1"/>
</dbReference>
<gene>
    <name evidence="1" type="ORF">SAMN05216215_104463</name>
</gene>
<dbReference type="STRING" id="418495.SAMN05216215_104463"/>
<reference evidence="2" key="1">
    <citation type="submission" date="2016-10" db="EMBL/GenBank/DDBJ databases">
        <authorList>
            <person name="Varghese N."/>
            <person name="Submissions S."/>
        </authorList>
    </citation>
    <scope>NUCLEOTIDE SEQUENCE [LARGE SCALE GENOMIC DNA]</scope>
    <source>
        <strain evidence="2">CGMCC 4.3530</strain>
    </source>
</reference>
<dbReference type="AlphaFoldDB" id="A0A1H3PXX7"/>
<proteinExistence type="predicted"/>
<organism evidence="1 2">
    <name type="scientific">Saccharopolyspora shandongensis</name>
    <dbReference type="NCBI Taxonomy" id="418495"/>
    <lineage>
        <taxon>Bacteria</taxon>
        <taxon>Bacillati</taxon>
        <taxon>Actinomycetota</taxon>
        <taxon>Actinomycetes</taxon>
        <taxon>Pseudonocardiales</taxon>
        <taxon>Pseudonocardiaceae</taxon>
        <taxon>Saccharopolyspora</taxon>
    </lineage>
</organism>
<sequence length="102" mass="10798">MTPANSPRASTSARATGCVRSSVEGGYYPIAGKAMPSEEAVICLRMAARDIVDSVEETSVRALAKLQQVLSSRRRVNGLGAVTVPLTLANATTGRERLPNRL</sequence>
<dbReference type="Proteomes" id="UP000199529">
    <property type="component" value="Unassembled WGS sequence"/>
</dbReference>
<keyword evidence="2" id="KW-1185">Reference proteome</keyword>
<name>A0A1H3PXX7_9PSEU</name>
<accession>A0A1H3PXX7</accession>
<evidence type="ECO:0000313" key="1">
    <source>
        <dbReference type="EMBL" id="SDZ05850.1"/>
    </source>
</evidence>
<evidence type="ECO:0000313" key="2">
    <source>
        <dbReference type="Proteomes" id="UP000199529"/>
    </source>
</evidence>
<dbReference type="EMBL" id="FNOK01000044">
    <property type="protein sequence ID" value="SDZ05850.1"/>
    <property type="molecule type" value="Genomic_DNA"/>
</dbReference>